<evidence type="ECO:0000259" key="1">
    <source>
        <dbReference type="Pfam" id="PF05272"/>
    </source>
</evidence>
<gene>
    <name evidence="3" type="ORF">BSYN_14230</name>
</gene>
<keyword evidence="3" id="KW-0547">Nucleotide-binding</keyword>
<dbReference type="Proteomes" id="UP001496674">
    <property type="component" value="Chromosome"/>
</dbReference>
<feature type="domain" description="Virulence-associated protein E-like" evidence="1">
    <location>
        <begin position="405"/>
        <end position="617"/>
    </location>
</feature>
<accession>A0ABM8IAX2</accession>
<dbReference type="SUPFAM" id="SSF52540">
    <property type="entry name" value="P-loop containing nucleoside triphosphate hydrolases"/>
    <property type="match status" value="1"/>
</dbReference>
<dbReference type="InterPro" id="IPR007936">
    <property type="entry name" value="VapE-like_dom"/>
</dbReference>
<protein>
    <submittedName>
        <fullName evidence="3">Helicase</fullName>
    </submittedName>
</protein>
<evidence type="ECO:0000313" key="4">
    <source>
        <dbReference type="Proteomes" id="UP001496674"/>
    </source>
</evidence>
<dbReference type="EMBL" id="AP028055">
    <property type="protein sequence ID" value="BEG99158.1"/>
    <property type="molecule type" value="Genomic_DNA"/>
</dbReference>
<organism evidence="3 4">
    <name type="scientific">Bacteroides sedimenti</name>
    <dbReference type="NCBI Taxonomy" id="2136147"/>
    <lineage>
        <taxon>Bacteria</taxon>
        <taxon>Pseudomonadati</taxon>
        <taxon>Bacteroidota</taxon>
        <taxon>Bacteroidia</taxon>
        <taxon>Bacteroidales</taxon>
        <taxon>Bacteroidaceae</taxon>
        <taxon>Bacteroides</taxon>
    </lineage>
</organism>
<dbReference type="GO" id="GO:0004386">
    <property type="term" value="F:helicase activity"/>
    <property type="evidence" value="ECO:0007669"/>
    <property type="project" value="UniProtKB-KW"/>
</dbReference>
<dbReference type="InterPro" id="IPR014907">
    <property type="entry name" value="BT4734-like_N"/>
</dbReference>
<keyword evidence="3" id="KW-0378">Hydrolase</keyword>
<name>A0ABM8IAX2_9BACE</name>
<keyword evidence="3" id="KW-0067">ATP-binding</keyword>
<sequence length="693" mass="80560">MKITQFRNDGKKETQRTIRLEAAIEGMKTETKSRPVSTMRHVLKYANPDATIPLIGKVPRLIFGGVFTRKGEQQVMTCYNGWVTLEVNNLTGHNEAAQIREKASRLPQTLLAFIGSSNKSVKIIVPFSLTDGTLPQTTRMAETFHAQAYRDAVNWYQPQLKREIALKKPSLDHSCRMSYDPALYFNPEAVSIRIEQPLSITPEPTYEERREAMNDPLQRLLPGLKRSQIISALFNTSLWDAIHATGKIDWEKDDTMPFLVRLAENCHRSGIPEEDAVKWTLLHSEMHKHELVIRTNFRNVYTMADKFGEKPCIPSSMTLVAQIEEFMQRRYQMRRNTVKGHVEYREVKSFYFDFRLLDKEARNSICINALAEGLPVWDADVKRYVESNHVPVYDPIEEYLLDLGSWDGQDRIRELADRVPCNNPRWRDLFYTWFLSMVAHWQQLNRNHANSTLPLLVGDQGCGKSTFCLNLLPPELREYYTDSVDFSKRRDVQLALNRYALINMDEFDSISPSYQGFIKHILQKTVVQTRLPHGSATLQLRRYATFIATCNNFDPLTDPTGSRRFICIEVDGVIDYQKPIDYRQLYAQAVAALRNQERYWFTREEEAYITESNSRFQQVIPEVETIHSYFRSPRGNEESEELTCSEILDRITARNPRFNCTRTTAMTLGRTLKKQFSCRRVHRGMVYRVVEIE</sequence>
<dbReference type="Pfam" id="PF05272">
    <property type="entry name" value="VapE-like_dom"/>
    <property type="match status" value="1"/>
</dbReference>
<evidence type="ECO:0000259" key="2">
    <source>
        <dbReference type="Pfam" id="PF08800"/>
    </source>
</evidence>
<reference evidence="3 4" key="1">
    <citation type="submission" date="2023-04" db="EMBL/GenBank/DDBJ databases">
        <title>Draft genome sequence of acteroides sedimenti strain YN3PY1.</title>
        <authorList>
            <person name="Yoshida N."/>
        </authorList>
    </citation>
    <scope>NUCLEOTIDE SEQUENCE [LARGE SCALE GENOMIC DNA]</scope>
    <source>
        <strain evidence="3 4">YN3PY1</strain>
    </source>
</reference>
<dbReference type="PANTHER" id="PTHR34985">
    <property type="entry name" value="SLR0554 PROTEIN"/>
    <property type="match status" value="1"/>
</dbReference>
<dbReference type="RefSeq" id="WP_353334356.1">
    <property type="nucleotide sequence ID" value="NZ_AP028055.1"/>
</dbReference>
<evidence type="ECO:0000313" key="3">
    <source>
        <dbReference type="EMBL" id="BEG99158.1"/>
    </source>
</evidence>
<proteinExistence type="predicted"/>
<keyword evidence="4" id="KW-1185">Reference proteome</keyword>
<dbReference type="Pfam" id="PF08800">
    <property type="entry name" value="BT4734-like_N"/>
    <property type="match status" value="1"/>
</dbReference>
<dbReference type="PANTHER" id="PTHR34985:SF1">
    <property type="entry name" value="SLR0554 PROTEIN"/>
    <property type="match status" value="1"/>
</dbReference>
<dbReference type="InterPro" id="IPR027417">
    <property type="entry name" value="P-loop_NTPase"/>
</dbReference>
<feature type="domain" description="BT4734-like N-terminal" evidence="2">
    <location>
        <begin position="56"/>
        <end position="185"/>
    </location>
</feature>
<keyword evidence="3" id="KW-0347">Helicase</keyword>